<dbReference type="GO" id="GO:0005654">
    <property type="term" value="C:nucleoplasm"/>
    <property type="evidence" value="ECO:0007669"/>
    <property type="project" value="TreeGrafter"/>
</dbReference>
<dbReference type="GO" id="GO:0051726">
    <property type="term" value="P:regulation of cell cycle"/>
    <property type="evidence" value="ECO:0007669"/>
    <property type="project" value="TreeGrafter"/>
</dbReference>
<dbReference type="GO" id="GO:0003677">
    <property type="term" value="F:DNA binding"/>
    <property type="evidence" value="ECO:0007669"/>
    <property type="project" value="TreeGrafter"/>
</dbReference>
<feature type="compositionally biased region" description="Low complexity" evidence="5">
    <location>
        <begin position="116"/>
        <end position="131"/>
    </location>
</feature>
<dbReference type="AlphaFoldDB" id="A0AAD5L5A3"/>
<dbReference type="GO" id="GO:0006351">
    <property type="term" value="P:DNA-templated transcription"/>
    <property type="evidence" value="ECO:0007669"/>
    <property type="project" value="InterPro"/>
</dbReference>
<dbReference type="EMBL" id="WJBH02000024">
    <property type="protein sequence ID" value="KAI9551250.1"/>
    <property type="molecule type" value="Genomic_DNA"/>
</dbReference>
<dbReference type="GO" id="GO:0017053">
    <property type="term" value="C:transcription repressor complex"/>
    <property type="evidence" value="ECO:0007669"/>
    <property type="project" value="InterPro"/>
</dbReference>
<feature type="compositionally biased region" description="Polar residues" evidence="5">
    <location>
        <begin position="446"/>
        <end position="463"/>
    </location>
</feature>
<feature type="compositionally biased region" description="Basic residues" evidence="5">
    <location>
        <begin position="166"/>
        <end position="179"/>
    </location>
</feature>
<dbReference type="InterPro" id="IPR010561">
    <property type="entry name" value="LIN-9/ALY1"/>
</dbReference>
<keyword evidence="9" id="KW-1185">Reference proteome</keyword>
<dbReference type="SMART" id="SM01135">
    <property type="entry name" value="DIRP"/>
    <property type="match status" value="1"/>
</dbReference>
<dbReference type="PANTHER" id="PTHR21689">
    <property type="entry name" value="LIN-9"/>
    <property type="match status" value="1"/>
</dbReference>
<comment type="caution">
    <text evidence="8">The sequence shown here is derived from an EMBL/GenBank/DDBJ whole genome shotgun (WGS) entry which is preliminary data.</text>
</comment>
<feature type="region of interest" description="Disordered" evidence="5">
    <location>
        <begin position="428"/>
        <end position="482"/>
    </location>
</feature>
<comment type="similarity">
    <text evidence="2">Belongs to the lin-9 family.</text>
</comment>
<proteinExistence type="inferred from homology"/>
<evidence type="ECO:0000313" key="8">
    <source>
        <dbReference type="EMBL" id="KAI9551268.1"/>
    </source>
</evidence>
<evidence type="ECO:0000313" key="7">
    <source>
        <dbReference type="EMBL" id="KAI9551250.1"/>
    </source>
</evidence>
<feature type="region of interest" description="Disordered" evidence="5">
    <location>
        <begin position="700"/>
        <end position="723"/>
    </location>
</feature>
<dbReference type="GO" id="GO:0006357">
    <property type="term" value="P:regulation of transcription by RNA polymerase II"/>
    <property type="evidence" value="ECO:0007669"/>
    <property type="project" value="TreeGrafter"/>
</dbReference>
<feature type="compositionally biased region" description="Polar residues" evidence="5">
    <location>
        <begin position="471"/>
        <end position="482"/>
    </location>
</feature>
<evidence type="ECO:0000256" key="2">
    <source>
        <dbReference type="ARBA" id="ARBA00006732"/>
    </source>
</evidence>
<keyword evidence="4" id="KW-0175">Coiled coil</keyword>
<evidence type="ECO:0000259" key="6">
    <source>
        <dbReference type="SMART" id="SM01135"/>
    </source>
</evidence>
<feature type="coiled-coil region" evidence="4">
    <location>
        <begin position="517"/>
        <end position="579"/>
    </location>
</feature>
<feature type="compositionally biased region" description="Polar residues" evidence="5">
    <location>
        <begin position="54"/>
        <end position="73"/>
    </location>
</feature>
<reference evidence="8" key="1">
    <citation type="submission" date="2022-05" db="EMBL/GenBank/DDBJ databases">
        <title>A multi-omics perspective on studying reproductive biology in Daphnia sinensis.</title>
        <authorList>
            <person name="Jia J."/>
        </authorList>
    </citation>
    <scope>NUCLEOTIDE SEQUENCE</scope>
    <source>
        <strain evidence="8">WSL</strain>
    </source>
</reference>
<dbReference type="PANTHER" id="PTHR21689:SF2">
    <property type="entry name" value="PROTEIN LIN-9 HOMOLOG"/>
    <property type="match status" value="1"/>
</dbReference>
<evidence type="ECO:0000256" key="1">
    <source>
        <dbReference type="ARBA" id="ARBA00004123"/>
    </source>
</evidence>
<accession>A0AAD5L5A3</accession>
<feature type="region of interest" description="Disordered" evidence="5">
    <location>
        <begin position="94"/>
        <end position="194"/>
    </location>
</feature>
<feature type="region of interest" description="Disordered" evidence="5">
    <location>
        <begin position="53"/>
        <end position="81"/>
    </location>
</feature>
<feature type="domain" description="DIRP" evidence="6">
    <location>
        <begin position="247"/>
        <end position="353"/>
    </location>
</feature>
<protein>
    <recommendedName>
        <fullName evidence="6">DIRP domain-containing protein</fullName>
    </recommendedName>
</protein>
<feature type="compositionally biased region" description="Polar residues" evidence="5">
    <location>
        <begin position="155"/>
        <end position="165"/>
    </location>
</feature>
<evidence type="ECO:0000256" key="3">
    <source>
        <dbReference type="ARBA" id="ARBA00023242"/>
    </source>
</evidence>
<feature type="compositionally biased region" description="Low complexity" evidence="5">
    <location>
        <begin position="430"/>
        <end position="445"/>
    </location>
</feature>
<sequence length="723" mass="80399">MADSLETESAEALLSFKNGGFKVKRELDFGDDSEQANQAMTLGPEMFGLKRISDVNSSSNSRVTGSTTSNPITLNRRGIPARIRKKNPLFFDDDTIVNQSTNKSPRKSTKSNSGVSASSHAIQSASQTSTAKIIKRGHTRSAPSSAAGTPERRTGSNASTPVKSTSRMKAKLKKMKVKPSFKLPEKQKSEPLAVGRRPRNIVSVAALPSVAAIAVEQEAEDLKKLGVRLRNLLKLPKAHKWVCYEWFYSNLDQALFEGDNDFMLCLRESFPSLKLRQLTRSQWCTIRRLMGRPRRCSQAFFNEERGELAKKRQKIRLVQQRKVSDMASLCRDLPDLIPMPLVIGTKVTARLRQPQDGLFVGQIDAVDTSNNTYRITFDRQGLGTHSVPDYEVLSNETVDMISISSLAQRFRPRPAVLPPTPTIIPLMGSQQQQTQTTTGHQQQPTKHSSLEASMNTFTLTPHTSGGRIGQHANSDTSNLVSDPVLGSSNSRLASQESAFGSLPIHVLTPIVRLSKILNLKKEKIRRLRDMNTEVERRESVGETVARDFQRRYARTILDLEELNTELNSLLVKVRQQCHEIAPDSEHGLSPLAGPDSIRQLCYQEARDLVETQLDAHPNVTSTPIIALVTGLTSLMLQIKCLAESERNAYELQALHDSLDELRKSLDQSNLTSLRNHVLVHVQHIQSGLCNFDHMTPFNGTETNAPAVTSTNRNLSLPNDNDNH</sequence>
<gene>
    <name evidence="8" type="ORF">GHT06_002293</name>
    <name evidence="7" type="ORF">GHT06_006401</name>
</gene>
<dbReference type="InterPro" id="IPR033471">
    <property type="entry name" value="DIRP"/>
</dbReference>
<dbReference type="Pfam" id="PF19438">
    <property type="entry name" value="LIN9_C"/>
    <property type="match status" value="1"/>
</dbReference>
<organism evidence="8 9">
    <name type="scientific">Daphnia sinensis</name>
    <dbReference type="NCBI Taxonomy" id="1820382"/>
    <lineage>
        <taxon>Eukaryota</taxon>
        <taxon>Metazoa</taxon>
        <taxon>Ecdysozoa</taxon>
        <taxon>Arthropoda</taxon>
        <taxon>Crustacea</taxon>
        <taxon>Branchiopoda</taxon>
        <taxon>Diplostraca</taxon>
        <taxon>Cladocera</taxon>
        <taxon>Anomopoda</taxon>
        <taxon>Daphniidae</taxon>
        <taxon>Daphnia</taxon>
        <taxon>Daphnia similis group</taxon>
    </lineage>
</organism>
<dbReference type="InterPro" id="IPR045831">
    <property type="entry name" value="LIN9_C"/>
</dbReference>
<evidence type="ECO:0000256" key="5">
    <source>
        <dbReference type="SAM" id="MobiDB-lite"/>
    </source>
</evidence>
<evidence type="ECO:0000256" key="4">
    <source>
        <dbReference type="SAM" id="Coils"/>
    </source>
</evidence>
<comment type="subcellular location">
    <subcellularLocation>
        <location evidence="1">Nucleus</location>
    </subcellularLocation>
</comment>
<evidence type="ECO:0000313" key="9">
    <source>
        <dbReference type="Proteomes" id="UP000820818"/>
    </source>
</evidence>
<name>A0AAD5L5A3_9CRUS</name>
<keyword evidence="3" id="KW-0539">Nucleus</keyword>
<dbReference type="Proteomes" id="UP000820818">
    <property type="component" value="Unassembled WGS sequence"/>
</dbReference>
<dbReference type="Pfam" id="PF06584">
    <property type="entry name" value="DIRP"/>
    <property type="match status" value="1"/>
</dbReference>
<dbReference type="EMBL" id="WJBH02000021">
    <property type="protein sequence ID" value="KAI9551268.1"/>
    <property type="molecule type" value="Genomic_DNA"/>
</dbReference>